<name>A0A8D8IPV6_CULPI</name>
<protein>
    <submittedName>
        <fullName evidence="2">(northern house mosquito) hypothetical protein</fullName>
    </submittedName>
</protein>
<dbReference type="EMBL" id="HBUE01254447">
    <property type="protein sequence ID" value="CAG6555687.1"/>
    <property type="molecule type" value="Transcribed_RNA"/>
</dbReference>
<dbReference type="AlphaFoldDB" id="A0A8D8IPV6"/>
<evidence type="ECO:0000313" key="2">
    <source>
        <dbReference type="EMBL" id="CAG6555687.1"/>
    </source>
</evidence>
<dbReference type="EMBL" id="HBUE01149478">
    <property type="protein sequence ID" value="CAG6504411.1"/>
    <property type="molecule type" value="Transcribed_RNA"/>
</dbReference>
<dbReference type="EMBL" id="HBUE01149476">
    <property type="protein sequence ID" value="CAG6504409.1"/>
    <property type="molecule type" value="Transcribed_RNA"/>
</dbReference>
<reference evidence="2" key="1">
    <citation type="submission" date="2021-05" db="EMBL/GenBank/DDBJ databases">
        <authorList>
            <person name="Alioto T."/>
            <person name="Alioto T."/>
            <person name="Gomez Garrido J."/>
        </authorList>
    </citation>
    <scope>NUCLEOTIDE SEQUENCE</scope>
</reference>
<feature type="compositionally biased region" description="Polar residues" evidence="1">
    <location>
        <begin position="1"/>
        <end position="14"/>
    </location>
</feature>
<proteinExistence type="predicted"/>
<evidence type="ECO:0000256" key="1">
    <source>
        <dbReference type="SAM" id="MobiDB-lite"/>
    </source>
</evidence>
<organism evidence="2">
    <name type="scientific">Culex pipiens</name>
    <name type="common">House mosquito</name>
    <dbReference type="NCBI Taxonomy" id="7175"/>
    <lineage>
        <taxon>Eukaryota</taxon>
        <taxon>Metazoa</taxon>
        <taxon>Ecdysozoa</taxon>
        <taxon>Arthropoda</taxon>
        <taxon>Hexapoda</taxon>
        <taxon>Insecta</taxon>
        <taxon>Pterygota</taxon>
        <taxon>Neoptera</taxon>
        <taxon>Endopterygota</taxon>
        <taxon>Diptera</taxon>
        <taxon>Nematocera</taxon>
        <taxon>Culicoidea</taxon>
        <taxon>Culicidae</taxon>
        <taxon>Culicinae</taxon>
        <taxon>Culicini</taxon>
        <taxon>Culex</taxon>
        <taxon>Culex</taxon>
    </lineage>
</organism>
<accession>A0A8D8IPV6</accession>
<sequence length="106" mass="12359">MPVSGTWTERQTVRPTAKRRKPSRCPWPRCKAAWNPERTGRASTNRTRRREKAPEPHSSNLPRKNRKPAARNWWTKPMQMWCREVATWQIAPPTRATPSAGSGWSR</sequence>
<feature type="region of interest" description="Disordered" evidence="1">
    <location>
        <begin position="1"/>
        <end position="73"/>
    </location>
</feature>
<dbReference type="EMBL" id="HBUE01254445">
    <property type="protein sequence ID" value="CAG6555685.1"/>
    <property type="molecule type" value="Transcribed_RNA"/>
</dbReference>